<name>A0ABW2ILW6_9PROT</name>
<gene>
    <name evidence="2" type="ORF">ACFQS8_10950</name>
</gene>
<dbReference type="GO" id="GO:0016746">
    <property type="term" value="F:acyltransferase activity"/>
    <property type="evidence" value="ECO:0007669"/>
    <property type="project" value="UniProtKB-KW"/>
</dbReference>
<dbReference type="InterPro" id="IPR000182">
    <property type="entry name" value="GNAT_dom"/>
</dbReference>
<keyword evidence="3" id="KW-1185">Reference proteome</keyword>
<feature type="domain" description="N-acetyltransferase" evidence="1">
    <location>
        <begin position="27"/>
        <end position="196"/>
    </location>
</feature>
<comment type="caution">
    <text evidence="2">The sequence shown here is derived from an EMBL/GenBank/DDBJ whole genome shotgun (WGS) entry which is preliminary data.</text>
</comment>
<dbReference type="RefSeq" id="WP_382167375.1">
    <property type="nucleotide sequence ID" value="NZ_JBHTBR010000005.1"/>
</dbReference>
<keyword evidence="2" id="KW-0012">Acyltransferase</keyword>
<dbReference type="Proteomes" id="UP001596492">
    <property type="component" value="Unassembled WGS sequence"/>
</dbReference>
<accession>A0ABW2ILW6</accession>
<dbReference type="PANTHER" id="PTHR43792">
    <property type="entry name" value="GNAT FAMILY, PUTATIVE (AFU_ORTHOLOGUE AFUA_3G00765)-RELATED-RELATED"/>
    <property type="match status" value="1"/>
</dbReference>
<evidence type="ECO:0000313" key="3">
    <source>
        <dbReference type="Proteomes" id="UP001596492"/>
    </source>
</evidence>
<proteinExistence type="predicted"/>
<sequence>MDTQIMETRDDTSRRITTLPVLETAQLTLRPWKLDDGPAIDAHFSNYEVAKMTGSKPYPYLPNSGFGVIASQHGKFLRGLCYEFALICKDTQEIAGGCGIFKRKPTSHYELGYWLGQKHWGKGLATEAGNAVLDWAKAALDADTFVAGHFADNPASGRVLTKLGFARVGKENETKPMFSLARGGRSPGLVYIWPASKAATTPLSALH</sequence>
<organism evidence="2 3">
    <name type="scientific">Hirschia litorea</name>
    <dbReference type="NCBI Taxonomy" id="1199156"/>
    <lineage>
        <taxon>Bacteria</taxon>
        <taxon>Pseudomonadati</taxon>
        <taxon>Pseudomonadota</taxon>
        <taxon>Alphaproteobacteria</taxon>
        <taxon>Hyphomonadales</taxon>
        <taxon>Hyphomonadaceae</taxon>
        <taxon>Hirschia</taxon>
    </lineage>
</organism>
<protein>
    <submittedName>
        <fullName evidence="2">GNAT family N-acetyltransferase</fullName>
        <ecNumber evidence="2">2.3.-.-</ecNumber>
    </submittedName>
</protein>
<dbReference type="EC" id="2.3.-.-" evidence="2"/>
<dbReference type="EMBL" id="JBHTBR010000005">
    <property type="protein sequence ID" value="MFC7292135.1"/>
    <property type="molecule type" value="Genomic_DNA"/>
</dbReference>
<dbReference type="InterPro" id="IPR016181">
    <property type="entry name" value="Acyl_CoA_acyltransferase"/>
</dbReference>
<dbReference type="Pfam" id="PF13302">
    <property type="entry name" value="Acetyltransf_3"/>
    <property type="match status" value="1"/>
</dbReference>
<dbReference type="Gene3D" id="3.40.630.30">
    <property type="match status" value="1"/>
</dbReference>
<keyword evidence="2" id="KW-0808">Transferase</keyword>
<reference evidence="3" key="1">
    <citation type="journal article" date="2019" name="Int. J. Syst. Evol. Microbiol.">
        <title>The Global Catalogue of Microorganisms (GCM) 10K type strain sequencing project: providing services to taxonomists for standard genome sequencing and annotation.</title>
        <authorList>
            <consortium name="The Broad Institute Genomics Platform"/>
            <consortium name="The Broad Institute Genome Sequencing Center for Infectious Disease"/>
            <person name="Wu L."/>
            <person name="Ma J."/>
        </authorList>
    </citation>
    <scope>NUCLEOTIDE SEQUENCE [LARGE SCALE GENOMIC DNA]</scope>
    <source>
        <strain evidence="3">CCUG 51308</strain>
    </source>
</reference>
<dbReference type="PROSITE" id="PS51186">
    <property type="entry name" value="GNAT"/>
    <property type="match status" value="1"/>
</dbReference>
<dbReference type="InterPro" id="IPR051531">
    <property type="entry name" value="N-acetyltransferase"/>
</dbReference>
<dbReference type="SUPFAM" id="SSF55729">
    <property type="entry name" value="Acyl-CoA N-acyltransferases (Nat)"/>
    <property type="match status" value="1"/>
</dbReference>
<evidence type="ECO:0000313" key="2">
    <source>
        <dbReference type="EMBL" id="MFC7292135.1"/>
    </source>
</evidence>
<dbReference type="PANTHER" id="PTHR43792:SF9">
    <property type="entry name" value="RIBOSOMAL-PROTEIN-ALANINE ACETYLTRANSFERASE"/>
    <property type="match status" value="1"/>
</dbReference>
<evidence type="ECO:0000259" key="1">
    <source>
        <dbReference type="PROSITE" id="PS51186"/>
    </source>
</evidence>